<name>A0A6J4M988_9ACTN</name>
<sequence length="114" mass="12654">MQPVSPEVFEGLVADALDTLPSEITAGFTNVVVVVEDENEEEPDLLGLYEGIALTERHDYSGALPDRISLYRIPLCLVAEDFADLVDQVRITVVHEFAHHVGIDDDRLHELGWA</sequence>
<evidence type="ECO:0000313" key="1">
    <source>
        <dbReference type="EMBL" id="CAA9353670.1"/>
    </source>
</evidence>
<dbReference type="InterPro" id="IPR038555">
    <property type="entry name" value="Zincin_1_sf"/>
</dbReference>
<dbReference type="AlphaFoldDB" id="A0A6J4M988"/>
<evidence type="ECO:0008006" key="2">
    <source>
        <dbReference type="Google" id="ProtNLM"/>
    </source>
</evidence>
<protein>
    <recommendedName>
        <fullName evidence="2">Acetylglutamate kinase</fullName>
    </recommendedName>
</protein>
<gene>
    <name evidence="1" type="ORF">AVDCRST_MAG29-2412</name>
</gene>
<dbReference type="Pfam" id="PF06262">
    <property type="entry name" value="Zincin_1"/>
    <property type="match status" value="1"/>
</dbReference>
<dbReference type="Gene3D" id="3.30.2010.20">
    <property type="match status" value="1"/>
</dbReference>
<dbReference type="EMBL" id="CADCUG010000142">
    <property type="protein sequence ID" value="CAA9353670.1"/>
    <property type="molecule type" value="Genomic_DNA"/>
</dbReference>
<accession>A0A6J4M988</accession>
<dbReference type="InterPro" id="IPR010428">
    <property type="entry name" value="Zincin_1"/>
</dbReference>
<dbReference type="SUPFAM" id="SSF55486">
    <property type="entry name" value="Metalloproteases ('zincins'), catalytic domain"/>
    <property type="match status" value="1"/>
</dbReference>
<organism evidence="1">
    <name type="scientific">uncultured Nocardioidaceae bacterium</name>
    <dbReference type="NCBI Taxonomy" id="253824"/>
    <lineage>
        <taxon>Bacteria</taxon>
        <taxon>Bacillati</taxon>
        <taxon>Actinomycetota</taxon>
        <taxon>Actinomycetes</taxon>
        <taxon>Propionibacteriales</taxon>
        <taxon>Nocardioidaceae</taxon>
        <taxon>environmental samples</taxon>
    </lineage>
</organism>
<reference evidence="1" key="1">
    <citation type="submission" date="2020-02" db="EMBL/GenBank/DDBJ databases">
        <authorList>
            <person name="Meier V. D."/>
        </authorList>
    </citation>
    <scope>NUCLEOTIDE SEQUENCE</scope>
    <source>
        <strain evidence="1">AVDCRST_MAG29</strain>
    </source>
</reference>
<dbReference type="CDD" id="cd12952">
    <property type="entry name" value="MMP_ACEL2062"/>
    <property type="match status" value="1"/>
</dbReference>
<proteinExistence type="predicted"/>